<protein>
    <submittedName>
        <fullName evidence="2">Uncharacterized protein</fullName>
    </submittedName>
</protein>
<evidence type="ECO:0000256" key="1">
    <source>
        <dbReference type="SAM" id="MobiDB-lite"/>
    </source>
</evidence>
<organism evidence="2 3">
    <name type="scientific">Hymenoscyphus fraxineus</name>
    <dbReference type="NCBI Taxonomy" id="746836"/>
    <lineage>
        <taxon>Eukaryota</taxon>
        <taxon>Fungi</taxon>
        <taxon>Dikarya</taxon>
        <taxon>Ascomycota</taxon>
        <taxon>Pezizomycotina</taxon>
        <taxon>Leotiomycetes</taxon>
        <taxon>Helotiales</taxon>
        <taxon>Helotiaceae</taxon>
        <taxon>Hymenoscyphus</taxon>
    </lineage>
</organism>
<gene>
    <name evidence="2" type="ORF">HYFRA_00011548</name>
</gene>
<dbReference type="OrthoDB" id="10278677at2759"/>
<dbReference type="EMBL" id="CAJVRL010000084">
    <property type="protein sequence ID" value="CAG8958706.1"/>
    <property type="molecule type" value="Genomic_DNA"/>
</dbReference>
<dbReference type="Proteomes" id="UP000696280">
    <property type="component" value="Unassembled WGS sequence"/>
</dbReference>
<proteinExistence type="predicted"/>
<reference evidence="2" key="1">
    <citation type="submission" date="2021-07" db="EMBL/GenBank/DDBJ databases">
        <authorList>
            <person name="Durling M."/>
        </authorList>
    </citation>
    <scope>NUCLEOTIDE SEQUENCE</scope>
</reference>
<name>A0A9N9L2I4_9HELO</name>
<accession>A0A9N9L2I4</accession>
<feature type="region of interest" description="Disordered" evidence="1">
    <location>
        <begin position="1"/>
        <end position="31"/>
    </location>
</feature>
<sequence length="274" mass="31253">MSERPEIEGQPPAKRVKLSSELADEKGKKAAEKEETVARYIPKSTASIEGQIRCLLIEYIISPEFLANAPPANFVYYRPLEDLVLPYIDMNQYDPLQFRPPVQLPHPFYGTITSHIFNVLCDVTTLNHPDITHLQCWMSTFANARHAREDVNQLNRWMMRGIKFNVVALNLKGQPVKRQNWVKDFEENKGLYLRRDDDVDIRMELTILEDQIWMAQNGVCPKIQASMNWPALVGFVRSSVQRAFTAEGELVSDDGKIEGIDGRGYVDASGIMVI</sequence>
<evidence type="ECO:0000313" key="2">
    <source>
        <dbReference type="EMBL" id="CAG8958706.1"/>
    </source>
</evidence>
<dbReference type="AlphaFoldDB" id="A0A9N9L2I4"/>
<comment type="caution">
    <text evidence="2">The sequence shown here is derived from an EMBL/GenBank/DDBJ whole genome shotgun (WGS) entry which is preliminary data.</text>
</comment>
<keyword evidence="3" id="KW-1185">Reference proteome</keyword>
<evidence type="ECO:0000313" key="3">
    <source>
        <dbReference type="Proteomes" id="UP000696280"/>
    </source>
</evidence>